<organism evidence="3 4">
    <name type="scientific">Acinetobacter baumannii NIPH 80</name>
    <dbReference type="NCBI Taxonomy" id="1217629"/>
    <lineage>
        <taxon>Bacteria</taxon>
        <taxon>Pseudomonadati</taxon>
        <taxon>Pseudomonadota</taxon>
        <taxon>Gammaproteobacteria</taxon>
        <taxon>Moraxellales</taxon>
        <taxon>Moraxellaceae</taxon>
        <taxon>Acinetobacter</taxon>
        <taxon>Acinetobacter calcoaceticus/baumannii complex</taxon>
    </lineage>
</organism>
<evidence type="ECO:0000256" key="2">
    <source>
        <dbReference type="SAM" id="SignalP"/>
    </source>
</evidence>
<gene>
    <name evidence="3" type="ORF">F913_00602</name>
</gene>
<reference evidence="3 4" key="1">
    <citation type="submission" date="2013-02" db="EMBL/GenBank/DDBJ databases">
        <title>The Genome Sequence of Acinetobacter baumannii NIPH 80.</title>
        <authorList>
            <consortium name="The Broad Institute Genome Sequencing Platform"/>
            <consortium name="The Broad Institute Genome Sequencing Center for Infectious Disease"/>
            <person name="Cerqueira G."/>
            <person name="Feldgarden M."/>
            <person name="Courvalin P."/>
            <person name="Perichon B."/>
            <person name="Grillot-Courvalin C."/>
            <person name="Clermont D."/>
            <person name="Rocha E."/>
            <person name="Yoon E.-J."/>
            <person name="Nemec A."/>
            <person name="Walker B."/>
            <person name="Young S.K."/>
            <person name="Zeng Q."/>
            <person name="Gargeya S."/>
            <person name="Fitzgerald M."/>
            <person name="Haas B."/>
            <person name="Abouelleil A."/>
            <person name="Alvarado L."/>
            <person name="Arachchi H.M."/>
            <person name="Berlin A.M."/>
            <person name="Chapman S.B."/>
            <person name="Dewar J."/>
            <person name="Goldberg J."/>
            <person name="Griggs A."/>
            <person name="Gujja S."/>
            <person name="Hansen M."/>
            <person name="Howarth C."/>
            <person name="Imamovic A."/>
            <person name="Larimer J."/>
            <person name="McCowan C."/>
            <person name="Murphy C."/>
            <person name="Neiman D."/>
            <person name="Pearson M."/>
            <person name="Priest M."/>
            <person name="Roberts A."/>
            <person name="Saif S."/>
            <person name="Shea T."/>
            <person name="Sisk P."/>
            <person name="Sykes S."/>
            <person name="Wortman J."/>
            <person name="Nusbaum C."/>
            <person name="Birren B."/>
        </authorList>
    </citation>
    <scope>NUCLEOTIDE SEQUENCE [LARGE SCALE GENOMIC DNA]</scope>
    <source>
        <strain evidence="3 4">NIPH 80</strain>
    </source>
</reference>
<feature type="region of interest" description="Disordered" evidence="1">
    <location>
        <begin position="40"/>
        <end position="87"/>
    </location>
</feature>
<proteinExistence type="predicted"/>
<evidence type="ECO:0000313" key="4">
    <source>
        <dbReference type="Proteomes" id="UP000013021"/>
    </source>
</evidence>
<dbReference type="EMBL" id="APRE01000014">
    <property type="protein sequence ID" value="ENW76797.1"/>
    <property type="molecule type" value="Genomic_DNA"/>
</dbReference>
<evidence type="ECO:0000313" key="3">
    <source>
        <dbReference type="EMBL" id="ENW76797.1"/>
    </source>
</evidence>
<dbReference type="Proteomes" id="UP000013021">
    <property type="component" value="Unassembled WGS sequence"/>
</dbReference>
<feature type="compositionally biased region" description="Polar residues" evidence="1">
    <location>
        <begin position="71"/>
        <end position="80"/>
    </location>
</feature>
<evidence type="ECO:0000256" key="1">
    <source>
        <dbReference type="SAM" id="MobiDB-lite"/>
    </source>
</evidence>
<keyword evidence="2" id="KW-0732">Signal</keyword>
<dbReference type="PATRIC" id="fig|1217629.3.peg.571"/>
<dbReference type="RefSeq" id="WP_004832883.1">
    <property type="nucleotide sequence ID" value="NZ_KB849943.1"/>
</dbReference>
<dbReference type="AlphaFoldDB" id="N9JYG6"/>
<sequence length="87" mass="9978">MFSWMKKTFIAVMCAVMLTSAWSKAVSLKTMHALDDNELSKITDHDHPDNTPLSHTHNHVEKKKVPENLTKESNLQNLKLVQNPRPK</sequence>
<comment type="caution">
    <text evidence="3">The sequence shown here is derived from an EMBL/GenBank/DDBJ whole genome shotgun (WGS) entry which is preliminary data.</text>
</comment>
<feature type="chain" id="PRO_5004145930" description="Secreted protein" evidence="2">
    <location>
        <begin position="26"/>
        <end position="87"/>
    </location>
</feature>
<dbReference type="HOGENOM" id="CLU_2490792_0_0_6"/>
<feature type="signal peptide" evidence="2">
    <location>
        <begin position="1"/>
        <end position="25"/>
    </location>
</feature>
<protein>
    <recommendedName>
        <fullName evidence="5">Secreted protein</fullName>
    </recommendedName>
</protein>
<name>N9JYG6_ACIBA</name>
<feature type="compositionally biased region" description="Basic and acidic residues" evidence="1">
    <location>
        <begin position="40"/>
        <end position="49"/>
    </location>
</feature>
<accession>N9JYG6</accession>
<evidence type="ECO:0008006" key="5">
    <source>
        <dbReference type="Google" id="ProtNLM"/>
    </source>
</evidence>